<feature type="transmembrane region" description="Helical" evidence="1">
    <location>
        <begin position="6"/>
        <end position="33"/>
    </location>
</feature>
<dbReference type="GO" id="GO:0052651">
    <property type="term" value="P:monoacylglycerol catabolic process"/>
    <property type="evidence" value="ECO:0007669"/>
    <property type="project" value="TreeGrafter"/>
</dbReference>
<accession>A0A9W4WZT3</accession>
<comment type="caution">
    <text evidence="3">The sequence shown here is derived from an EMBL/GenBank/DDBJ whole genome shotgun (WGS) entry which is preliminary data.</text>
</comment>
<reference evidence="3" key="1">
    <citation type="submission" date="2022-08" db="EMBL/GenBank/DDBJ databases">
        <authorList>
            <person name="Kallberg Y."/>
            <person name="Tangrot J."/>
            <person name="Rosling A."/>
        </authorList>
    </citation>
    <scope>NUCLEOTIDE SEQUENCE</scope>
    <source>
        <strain evidence="3">Wild A</strain>
    </source>
</reference>
<dbReference type="AlphaFoldDB" id="A0A9W4WZT3"/>
<dbReference type="GO" id="GO:0006660">
    <property type="term" value="P:phosphatidylserine catabolic process"/>
    <property type="evidence" value="ECO:0007669"/>
    <property type="project" value="TreeGrafter"/>
</dbReference>
<dbReference type="InterPro" id="IPR029058">
    <property type="entry name" value="AB_hydrolase_fold"/>
</dbReference>
<keyword evidence="1" id="KW-1133">Transmembrane helix</keyword>
<dbReference type="Pfam" id="PF00561">
    <property type="entry name" value="Abhydrolase_1"/>
    <property type="match status" value="1"/>
</dbReference>
<feature type="domain" description="AB hydrolase-1" evidence="2">
    <location>
        <begin position="124"/>
        <end position="215"/>
    </location>
</feature>
<keyword evidence="4" id="KW-1185">Reference proteome</keyword>
<dbReference type="Gene3D" id="3.40.50.1820">
    <property type="entry name" value="alpha/beta hydrolase"/>
    <property type="match status" value="1"/>
</dbReference>
<name>A0A9W4WZT3_9GLOM</name>
<evidence type="ECO:0000313" key="4">
    <source>
        <dbReference type="Proteomes" id="UP001153678"/>
    </source>
</evidence>
<protein>
    <submittedName>
        <fullName evidence="3">16182_t:CDS:1</fullName>
    </submittedName>
</protein>
<dbReference type="Proteomes" id="UP001153678">
    <property type="component" value="Unassembled WGS sequence"/>
</dbReference>
<evidence type="ECO:0000313" key="3">
    <source>
        <dbReference type="EMBL" id="CAI2175850.1"/>
    </source>
</evidence>
<dbReference type="GO" id="GO:0004622">
    <property type="term" value="F:phosphatidylcholine lysophospholipase activity"/>
    <property type="evidence" value="ECO:0007669"/>
    <property type="project" value="TreeGrafter"/>
</dbReference>
<dbReference type="PANTHER" id="PTHR12277">
    <property type="entry name" value="ALPHA/BETA HYDROLASE DOMAIN-CONTAINING PROTEIN"/>
    <property type="match status" value="1"/>
</dbReference>
<dbReference type="GO" id="GO:0047372">
    <property type="term" value="F:monoacylglycerol lipase activity"/>
    <property type="evidence" value="ECO:0007669"/>
    <property type="project" value="TreeGrafter"/>
</dbReference>
<keyword evidence="1" id="KW-0812">Transmembrane</keyword>
<organism evidence="3 4">
    <name type="scientific">Funneliformis geosporum</name>
    <dbReference type="NCBI Taxonomy" id="1117311"/>
    <lineage>
        <taxon>Eukaryota</taxon>
        <taxon>Fungi</taxon>
        <taxon>Fungi incertae sedis</taxon>
        <taxon>Mucoromycota</taxon>
        <taxon>Glomeromycotina</taxon>
        <taxon>Glomeromycetes</taxon>
        <taxon>Glomerales</taxon>
        <taxon>Glomeraceae</taxon>
        <taxon>Funneliformis</taxon>
    </lineage>
</organism>
<dbReference type="EMBL" id="CAMKVN010001419">
    <property type="protein sequence ID" value="CAI2175850.1"/>
    <property type="molecule type" value="Genomic_DNA"/>
</dbReference>
<evidence type="ECO:0000259" key="2">
    <source>
        <dbReference type="Pfam" id="PF00561"/>
    </source>
</evidence>
<dbReference type="OrthoDB" id="446723at2759"/>
<sequence>MLFHLISAFITTAIVLLFILLLIYTICLTWFVLSPTFQSYFVFLHWLNYPNGDQLDQPECFGFQAFSTRHIWVRTRDNVKLGGWHILSRQSIKKLIPSLRAFEIENGDQSEALFEQNLKSSELVILYFHGQLGNRGKENRVLTYKALQIALPTADFVTIDYRGFGDSEGFPTENGLLIDARAAWDWILERAPAKKIIIYGHSLGTGVAIQLARQLSEEGITPLAFIIESPFTCIPELIASFRRLPFLMPFTKYPAVIEYFKEKVVHRFNNMEHVKHLNDMPIFIIHSHKDDDIPLSHSVTLFQEIIDSRQIKHRKIEPTFMNFVREGTLYAQPDVKTWYLQALHAAHNNAHGWEFVGEKLQEFLEAFCDYKKNFSSNTSSSIKSKNFVEDKSAVEKKFGVLND</sequence>
<dbReference type="PANTHER" id="PTHR12277:SF194">
    <property type="entry name" value="FI04476P"/>
    <property type="match status" value="1"/>
</dbReference>
<dbReference type="InterPro" id="IPR000073">
    <property type="entry name" value="AB_hydrolase_1"/>
</dbReference>
<proteinExistence type="predicted"/>
<keyword evidence="1" id="KW-0472">Membrane</keyword>
<gene>
    <name evidence="3" type="ORF">FWILDA_LOCUS7297</name>
</gene>
<dbReference type="SUPFAM" id="SSF53474">
    <property type="entry name" value="alpha/beta-Hydrolases"/>
    <property type="match status" value="1"/>
</dbReference>
<dbReference type="GO" id="GO:0005789">
    <property type="term" value="C:endoplasmic reticulum membrane"/>
    <property type="evidence" value="ECO:0007669"/>
    <property type="project" value="TreeGrafter"/>
</dbReference>
<evidence type="ECO:0000256" key="1">
    <source>
        <dbReference type="SAM" id="Phobius"/>
    </source>
</evidence>